<dbReference type="Pfam" id="PF00116">
    <property type="entry name" value="COX2"/>
    <property type="match status" value="1"/>
</dbReference>
<feature type="transmembrane region" description="Helical" evidence="13">
    <location>
        <begin position="44"/>
        <end position="66"/>
    </location>
</feature>
<keyword evidence="7 10" id="KW-0249">Electron transport</keyword>
<evidence type="ECO:0000256" key="10">
    <source>
        <dbReference type="RuleBase" id="RU000456"/>
    </source>
</evidence>
<dbReference type="InterPro" id="IPR045187">
    <property type="entry name" value="CcO_II"/>
</dbReference>
<keyword evidence="8 13" id="KW-1133">Transmembrane helix</keyword>
<name>A0ABP8NGA2_9BACT</name>
<keyword evidence="6" id="KW-1278">Translocase</keyword>
<sequence>MSGFIITTLVILVFVIIYQIGKASEHATILRGEKKVNAQVNRAIALLLVAVFLLGVWGIWACHQYFKDLMLPVAACKTGENYDSMFNVTVVVTGIVFFLTQAVLFWFCYKYQSSDRRTSFYFPHSNKLEIIWTTIPALAMAVLVAIGLKNWLTVTSDAPVNATVVEIVGKQFNWIVRYPGKDNILGKRDFRKINDANNVLGLDWADPRNHDDILSLNGEMHLVVGKPVKLIINSRDVIHDVGLPHFRLKMDAVPGITTTLWFTPSITSDSMKIITKNPNFVYEIACDQLCGRGHYAMRGTIIVETQEQHDKWLATQQSYYAGNNPEATTPAADTTAPAADTTKKITMK</sequence>
<feature type="transmembrane region" description="Helical" evidence="13">
    <location>
        <begin position="86"/>
        <end position="109"/>
    </location>
</feature>
<dbReference type="PANTHER" id="PTHR22888:SF9">
    <property type="entry name" value="CYTOCHROME C OXIDASE SUBUNIT 2"/>
    <property type="match status" value="1"/>
</dbReference>
<accession>A0ABP8NGA2</accession>
<dbReference type="EMBL" id="BAABFA010000010">
    <property type="protein sequence ID" value="GAA4464820.1"/>
    <property type="molecule type" value="Genomic_DNA"/>
</dbReference>
<dbReference type="InterPro" id="IPR008972">
    <property type="entry name" value="Cupredoxin"/>
</dbReference>
<keyword evidence="17" id="KW-1185">Reference proteome</keyword>
<evidence type="ECO:0000256" key="12">
    <source>
        <dbReference type="SAM" id="MobiDB-lite"/>
    </source>
</evidence>
<comment type="cofactor">
    <cofactor evidence="11">
        <name>Cu cation</name>
        <dbReference type="ChEBI" id="CHEBI:23378"/>
    </cofactor>
    <text evidence="11">Binds a copper A center.</text>
</comment>
<comment type="subcellular location">
    <subcellularLocation>
        <location evidence="10">Cell membrane</location>
        <topology evidence="10">Multi-pass membrane protein</topology>
    </subcellularLocation>
    <subcellularLocation>
        <location evidence="1">Membrane</location>
        <topology evidence="1">Multi-pass membrane protein</topology>
    </subcellularLocation>
</comment>
<comment type="function">
    <text evidence="11">Subunits I and II form the functional core of the enzyme complex. Electrons originating in cytochrome c are transferred via heme a and Cu(A) to the binuclear center formed by heme a3 and Cu(B).</text>
</comment>
<feature type="domain" description="Cytochrome oxidase subunit II copper A binding" evidence="14">
    <location>
        <begin position="160"/>
        <end position="315"/>
    </location>
</feature>
<dbReference type="Pfam" id="PF02790">
    <property type="entry name" value="COX2_TM"/>
    <property type="match status" value="1"/>
</dbReference>
<dbReference type="PANTHER" id="PTHR22888">
    <property type="entry name" value="CYTOCHROME C OXIDASE, SUBUNIT II"/>
    <property type="match status" value="1"/>
</dbReference>
<keyword evidence="9 13" id="KW-0472">Membrane</keyword>
<evidence type="ECO:0000259" key="14">
    <source>
        <dbReference type="PROSITE" id="PS50857"/>
    </source>
</evidence>
<reference evidence="17" key="1">
    <citation type="journal article" date="2019" name="Int. J. Syst. Evol. Microbiol.">
        <title>The Global Catalogue of Microorganisms (GCM) 10K type strain sequencing project: providing services to taxonomists for standard genome sequencing and annotation.</title>
        <authorList>
            <consortium name="The Broad Institute Genomics Platform"/>
            <consortium name="The Broad Institute Genome Sequencing Center for Infectious Disease"/>
            <person name="Wu L."/>
            <person name="Ma J."/>
        </authorList>
    </citation>
    <scope>NUCLEOTIDE SEQUENCE [LARGE SCALE GENOMIC DNA]</scope>
    <source>
        <strain evidence="17">JCM 32105</strain>
    </source>
</reference>
<dbReference type="PROSITE" id="PS50999">
    <property type="entry name" value="COX2_TM"/>
    <property type="match status" value="1"/>
</dbReference>
<keyword evidence="5 10" id="KW-0812">Transmembrane</keyword>
<feature type="transmembrane region" description="Helical" evidence="13">
    <location>
        <begin position="130"/>
        <end position="152"/>
    </location>
</feature>
<evidence type="ECO:0000256" key="6">
    <source>
        <dbReference type="ARBA" id="ARBA00022967"/>
    </source>
</evidence>
<evidence type="ECO:0000313" key="17">
    <source>
        <dbReference type="Proteomes" id="UP001500067"/>
    </source>
</evidence>
<proteinExistence type="inferred from homology"/>
<dbReference type="InterPro" id="IPR002429">
    <property type="entry name" value="CcO_II-like_C"/>
</dbReference>
<dbReference type="InterPro" id="IPR011759">
    <property type="entry name" value="Cyt_c_oxidase_su2_TM_dom"/>
</dbReference>
<feature type="region of interest" description="Disordered" evidence="12">
    <location>
        <begin position="323"/>
        <end position="348"/>
    </location>
</feature>
<comment type="catalytic activity">
    <reaction evidence="11">
        <text>4 Fe(II)-[cytochrome c] + O2 + 8 H(+)(in) = 4 Fe(III)-[cytochrome c] + 2 H2O + 4 H(+)(out)</text>
        <dbReference type="Rhea" id="RHEA:11436"/>
        <dbReference type="Rhea" id="RHEA-COMP:10350"/>
        <dbReference type="Rhea" id="RHEA-COMP:14399"/>
        <dbReference type="ChEBI" id="CHEBI:15377"/>
        <dbReference type="ChEBI" id="CHEBI:15378"/>
        <dbReference type="ChEBI" id="CHEBI:15379"/>
        <dbReference type="ChEBI" id="CHEBI:29033"/>
        <dbReference type="ChEBI" id="CHEBI:29034"/>
        <dbReference type="EC" id="7.1.1.9"/>
    </reaction>
</comment>
<evidence type="ECO:0000259" key="15">
    <source>
        <dbReference type="PROSITE" id="PS50999"/>
    </source>
</evidence>
<dbReference type="Proteomes" id="UP001500067">
    <property type="component" value="Unassembled WGS sequence"/>
</dbReference>
<evidence type="ECO:0000256" key="4">
    <source>
        <dbReference type="ARBA" id="ARBA00022660"/>
    </source>
</evidence>
<evidence type="ECO:0000256" key="2">
    <source>
        <dbReference type="ARBA" id="ARBA00007866"/>
    </source>
</evidence>
<evidence type="ECO:0000256" key="1">
    <source>
        <dbReference type="ARBA" id="ARBA00004141"/>
    </source>
</evidence>
<feature type="transmembrane region" description="Helical" evidence="13">
    <location>
        <begin position="6"/>
        <end position="23"/>
    </location>
</feature>
<keyword evidence="11" id="KW-0186">Copper</keyword>
<dbReference type="PRINTS" id="PR01166">
    <property type="entry name" value="CYCOXIDASEII"/>
</dbReference>
<evidence type="ECO:0000313" key="16">
    <source>
        <dbReference type="EMBL" id="GAA4464820.1"/>
    </source>
</evidence>
<feature type="domain" description="Cytochrome oxidase subunit II transmembrane region profile" evidence="15">
    <location>
        <begin position="63"/>
        <end position="158"/>
    </location>
</feature>
<dbReference type="EC" id="7.1.1.9" evidence="11"/>
<dbReference type="PROSITE" id="PS50857">
    <property type="entry name" value="COX2_CUA"/>
    <property type="match status" value="1"/>
</dbReference>
<evidence type="ECO:0000256" key="3">
    <source>
        <dbReference type="ARBA" id="ARBA00022448"/>
    </source>
</evidence>
<organism evidence="16 17">
    <name type="scientific">Nemorincola caseinilytica</name>
    <dbReference type="NCBI Taxonomy" id="2054315"/>
    <lineage>
        <taxon>Bacteria</taxon>
        <taxon>Pseudomonadati</taxon>
        <taxon>Bacteroidota</taxon>
        <taxon>Chitinophagia</taxon>
        <taxon>Chitinophagales</taxon>
        <taxon>Chitinophagaceae</taxon>
        <taxon>Nemorincola</taxon>
    </lineage>
</organism>
<dbReference type="Gene3D" id="2.60.40.420">
    <property type="entry name" value="Cupredoxins - blue copper proteins"/>
    <property type="match status" value="1"/>
</dbReference>
<feature type="compositionally biased region" description="Low complexity" evidence="12">
    <location>
        <begin position="327"/>
        <end position="340"/>
    </location>
</feature>
<protein>
    <recommendedName>
        <fullName evidence="11">Cytochrome c oxidase subunit 2</fullName>
        <ecNumber evidence="11">7.1.1.9</ecNumber>
    </recommendedName>
</protein>
<keyword evidence="11" id="KW-0479">Metal-binding</keyword>
<dbReference type="SUPFAM" id="SSF81464">
    <property type="entry name" value="Cytochrome c oxidase subunit II-like, transmembrane region"/>
    <property type="match status" value="1"/>
</dbReference>
<comment type="caution">
    <text evidence="16">The sequence shown here is derived from an EMBL/GenBank/DDBJ whole genome shotgun (WGS) entry which is preliminary data.</text>
</comment>
<comment type="similarity">
    <text evidence="2 10">Belongs to the cytochrome c oxidase subunit 2 family.</text>
</comment>
<keyword evidence="3 10" id="KW-0813">Transport</keyword>
<evidence type="ECO:0000256" key="13">
    <source>
        <dbReference type="SAM" id="Phobius"/>
    </source>
</evidence>
<dbReference type="RefSeq" id="WP_345081231.1">
    <property type="nucleotide sequence ID" value="NZ_BAABFA010000010.1"/>
</dbReference>
<evidence type="ECO:0000256" key="7">
    <source>
        <dbReference type="ARBA" id="ARBA00022982"/>
    </source>
</evidence>
<dbReference type="InterPro" id="IPR036257">
    <property type="entry name" value="Cyt_c_oxidase_su2_TM_sf"/>
</dbReference>
<gene>
    <name evidence="16" type="ORF">GCM10023093_15920</name>
</gene>
<evidence type="ECO:0000256" key="8">
    <source>
        <dbReference type="ARBA" id="ARBA00022989"/>
    </source>
</evidence>
<evidence type="ECO:0000256" key="9">
    <source>
        <dbReference type="ARBA" id="ARBA00023136"/>
    </source>
</evidence>
<evidence type="ECO:0000256" key="11">
    <source>
        <dbReference type="RuleBase" id="RU004024"/>
    </source>
</evidence>
<dbReference type="Gene3D" id="1.10.287.90">
    <property type="match status" value="1"/>
</dbReference>
<dbReference type="SUPFAM" id="SSF49503">
    <property type="entry name" value="Cupredoxins"/>
    <property type="match status" value="1"/>
</dbReference>
<evidence type="ECO:0000256" key="5">
    <source>
        <dbReference type="ARBA" id="ARBA00022692"/>
    </source>
</evidence>
<keyword evidence="4 10" id="KW-0679">Respiratory chain</keyword>